<comment type="caution">
    <text evidence="9">The sequence shown here is derived from an EMBL/GenBank/DDBJ whole genome shotgun (WGS) entry which is preliminary data.</text>
</comment>
<dbReference type="FunFam" id="3.20.20.150:FF:000001">
    <property type="entry name" value="Probable endonuclease 4"/>
    <property type="match status" value="1"/>
</dbReference>
<keyword evidence="3 7" id="KW-0227">DNA damage</keyword>
<dbReference type="GO" id="GO:0008270">
    <property type="term" value="F:zinc ion binding"/>
    <property type="evidence" value="ECO:0007669"/>
    <property type="project" value="UniProtKB-UniRule"/>
</dbReference>
<dbReference type="SUPFAM" id="SSF51658">
    <property type="entry name" value="Xylose isomerase-like"/>
    <property type="match status" value="1"/>
</dbReference>
<name>A0A1F6M905_9BACT</name>
<dbReference type="HAMAP" id="MF_00152">
    <property type="entry name" value="Nfo"/>
    <property type="match status" value="1"/>
</dbReference>
<evidence type="ECO:0000256" key="1">
    <source>
        <dbReference type="ARBA" id="ARBA00005340"/>
    </source>
</evidence>
<keyword evidence="7" id="KW-0255">Endonuclease</keyword>
<dbReference type="InterPro" id="IPR036237">
    <property type="entry name" value="Xyl_isomerase-like_sf"/>
</dbReference>
<dbReference type="EMBL" id="MFQD01000012">
    <property type="protein sequence ID" value="OGH68106.1"/>
    <property type="molecule type" value="Genomic_DNA"/>
</dbReference>
<evidence type="ECO:0000256" key="4">
    <source>
        <dbReference type="ARBA" id="ARBA00022801"/>
    </source>
</evidence>
<dbReference type="InterPro" id="IPR013022">
    <property type="entry name" value="Xyl_isomerase-like_TIM-brl"/>
</dbReference>
<dbReference type="GO" id="GO:0003906">
    <property type="term" value="F:DNA-(apurinic or apyrimidinic site) endonuclease activity"/>
    <property type="evidence" value="ECO:0007669"/>
    <property type="project" value="TreeGrafter"/>
</dbReference>
<dbReference type="GO" id="GO:0008081">
    <property type="term" value="F:phosphoric diester hydrolase activity"/>
    <property type="evidence" value="ECO:0007669"/>
    <property type="project" value="TreeGrafter"/>
</dbReference>
<feature type="binding site" evidence="7">
    <location>
        <position position="174"/>
    </location>
    <ligand>
        <name>Zn(2+)</name>
        <dbReference type="ChEBI" id="CHEBI:29105"/>
        <label>2</label>
    </ligand>
</feature>
<dbReference type="GO" id="GO:0006284">
    <property type="term" value="P:base-excision repair"/>
    <property type="evidence" value="ECO:0007669"/>
    <property type="project" value="TreeGrafter"/>
</dbReference>
<evidence type="ECO:0000256" key="2">
    <source>
        <dbReference type="ARBA" id="ARBA00022723"/>
    </source>
</evidence>
<dbReference type="PROSITE" id="PS51432">
    <property type="entry name" value="AP_NUCLEASE_F2_4"/>
    <property type="match status" value="1"/>
</dbReference>
<dbReference type="Pfam" id="PF01261">
    <property type="entry name" value="AP_endonuc_2"/>
    <property type="match status" value="1"/>
</dbReference>
<keyword evidence="4 7" id="KW-0378">Hydrolase</keyword>
<feature type="binding site" evidence="7">
    <location>
        <position position="224"/>
    </location>
    <ligand>
        <name>Zn(2+)</name>
        <dbReference type="ChEBI" id="CHEBI:29105"/>
        <label>3</label>
    </ligand>
</feature>
<evidence type="ECO:0000259" key="8">
    <source>
        <dbReference type="Pfam" id="PF01261"/>
    </source>
</evidence>
<comment type="catalytic activity">
    <reaction evidence="7">
        <text>Endonucleolytic cleavage to 5'-phosphooligonucleotide end-products.</text>
        <dbReference type="EC" id="3.1.21.2"/>
    </reaction>
</comment>
<dbReference type="Gene3D" id="3.20.20.150">
    <property type="entry name" value="Divalent-metal-dependent TIM barrel enzymes"/>
    <property type="match status" value="1"/>
</dbReference>
<feature type="binding site" evidence="7">
    <location>
        <position position="66"/>
    </location>
    <ligand>
        <name>Zn(2+)</name>
        <dbReference type="ChEBI" id="CHEBI:29105"/>
        <label>1</label>
    </ligand>
</feature>
<dbReference type="GO" id="GO:0008833">
    <property type="term" value="F:deoxyribonuclease IV (phage-T4-induced) activity"/>
    <property type="evidence" value="ECO:0007669"/>
    <property type="project" value="UniProtKB-UniRule"/>
</dbReference>
<feature type="binding site" evidence="7">
    <location>
        <position position="106"/>
    </location>
    <ligand>
        <name>Zn(2+)</name>
        <dbReference type="ChEBI" id="CHEBI:29105"/>
        <label>1</label>
    </ligand>
</feature>
<protein>
    <recommendedName>
        <fullName evidence="7">Probable endonuclease 4</fullName>
        <ecNumber evidence="7">3.1.21.2</ecNumber>
    </recommendedName>
    <alternativeName>
        <fullName evidence="7">Endodeoxyribonuclease IV</fullName>
    </alternativeName>
    <alternativeName>
        <fullName evidence="7">Endonuclease IV</fullName>
    </alternativeName>
</protein>
<dbReference type="PANTHER" id="PTHR21445">
    <property type="entry name" value="ENDONUCLEASE IV ENDODEOXYRIBONUCLEASE IV"/>
    <property type="match status" value="1"/>
</dbReference>
<evidence type="ECO:0000313" key="9">
    <source>
        <dbReference type="EMBL" id="OGH68106.1"/>
    </source>
</evidence>
<feature type="binding site" evidence="7">
    <location>
        <position position="256"/>
    </location>
    <ligand>
        <name>Zn(2+)</name>
        <dbReference type="ChEBI" id="CHEBI:29105"/>
        <label>2</label>
    </ligand>
</feature>
<keyword evidence="2 7" id="KW-0479">Metal-binding</keyword>
<evidence type="ECO:0000256" key="7">
    <source>
        <dbReference type="HAMAP-Rule" id="MF_00152"/>
    </source>
</evidence>
<evidence type="ECO:0000256" key="6">
    <source>
        <dbReference type="ARBA" id="ARBA00023204"/>
    </source>
</evidence>
<feature type="binding site" evidence="7">
    <location>
        <position position="142"/>
    </location>
    <ligand>
        <name>Zn(2+)</name>
        <dbReference type="ChEBI" id="CHEBI:29105"/>
        <label>1</label>
    </ligand>
</feature>
<dbReference type="NCBIfam" id="TIGR00587">
    <property type="entry name" value="nfo"/>
    <property type="match status" value="1"/>
</dbReference>
<dbReference type="STRING" id="1798682.A3C15_03070"/>
<dbReference type="CDD" id="cd00019">
    <property type="entry name" value="AP2Ec"/>
    <property type="match status" value="1"/>
</dbReference>
<dbReference type="SMART" id="SM00518">
    <property type="entry name" value="AP2Ec"/>
    <property type="match status" value="1"/>
</dbReference>
<dbReference type="EC" id="3.1.21.2" evidence="7"/>
<keyword evidence="7" id="KW-0540">Nuclease</keyword>
<keyword evidence="5 7" id="KW-0862">Zinc</keyword>
<feature type="domain" description="Xylose isomerase-like TIM barrel" evidence="8">
    <location>
        <begin position="18"/>
        <end position="264"/>
    </location>
</feature>
<feature type="binding site" evidence="7">
    <location>
        <position position="142"/>
    </location>
    <ligand>
        <name>Zn(2+)</name>
        <dbReference type="ChEBI" id="CHEBI:29105"/>
        <label>2</label>
    </ligand>
</feature>
<gene>
    <name evidence="7" type="primary">nfo</name>
    <name evidence="9" type="ORF">A3C15_03070</name>
</gene>
<dbReference type="PANTHER" id="PTHR21445:SF0">
    <property type="entry name" value="APURINIC-APYRIMIDINIC ENDONUCLEASE"/>
    <property type="match status" value="1"/>
</dbReference>
<organism evidence="9 10">
    <name type="scientific">Candidatus Magasanikbacteria bacterium RIFCSPHIGHO2_02_FULL_50_9b</name>
    <dbReference type="NCBI Taxonomy" id="1798682"/>
    <lineage>
        <taxon>Bacteria</taxon>
        <taxon>Candidatus Magasanikiibacteriota</taxon>
    </lineage>
</organism>
<feature type="binding site" evidence="7">
    <location>
        <position position="226"/>
    </location>
    <ligand>
        <name>Zn(2+)</name>
        <dbReference type="ChEBI" id="CHEBI:29105"/>
        <label>3</label>
    </ligand>
</feature>
<proteinExistence type="inferred from homology"/>
<dbReference type="Proteomes" id="UP000176532">
    <property type="component" value="Unassembled WGS sequence"/>
</dbReference>
<comment type="similarity">
    <text evidence="1 7">Belongs to the AP endonuclease 2 family.</text>
</comment>
<feature type="binding site" evidence="7">
    <location>
        <position position="177"/>
    </location>
    <ligand>
        <name>Zn(2+)</name>
        <dbReference type="ChEBI" id="CHEBI:29105"/>
        <label>3</label>
    </ligand>
</feature>
<feature type="binding site" evidence="7">
    <location>
        <position position="211"/>
    </location>
    <ligand>
        <name>Zn(2+)</name>
        <dbReference type="ChEBI" id="CHEBI:29105"/>
        <label>2</label>
    </ligand>
</feature>
<keyword evidence="6 7" id="KW-0234">DNA repair</keyword>
<reference evidence="9 10" key="1">
    <citation type="journal article" date="2016" name="Nat. Commun.">
        <title>Thousands of microbial genomes shed light on interconnected biogeochemical processes in an aquifer system.</title>
        <authorList>
            <person name="Anantharaman K."/>
            <person name="Brown C.T."/>
            <person name="Hug L.A."/>
            <person name="Sharon I."/>
            <person name="Castelle C.J."/>
            <person name="Probst A.J."/>
            <person name="Thomas B.C."/>
            <person name="Singh A."/>
            <person name="Wilkins M.J."/>
            <person name="Karaoz U."/>
            <person name="Brodie E.L."/>
            <person name="Williams K.H."/>
            <person name="Hubbard S.S."/>
            <person name="Banfield J.F."/>
        </authorList>
    </citation>
    <scope>NUCLEOTIDE SEQUENCE [LARGE SCALE GENOMIC DNA]</scope>
</reference>
<evidence type="ECO:0000256" key="5">
    <source>
        <dbReference type="ARBA" id="ARBA00022833"/>
    </source>
</evidence>
<comment type="function">
    <text evidence="7">Endonuclease IV plays a role in DNA repair. It cleaves phosphodiester bonds at apurinic or apyrimidinic (AP) sites, generating a 3'-hydroxyl group and a 5'-terminal sugar phosphate.</text>
</comment>
<accession>A0A1F6M905</accession>
<dbReference type="InterPro" id="IPR001719">
    <property type="entry name" value="AP_endonuc_2"/>
</dbReference>
<dbReference type="GO" id="GO:0003677">
    <property type="term" value="F:DNA binding"/>
    <property type="evidence" value="ECO:0007669"/>
    <property type="project" value="InterPro"/>
</dbReference>
<comment type="cofactor">
    <cofactor evidence="7">
        <name>Zn(2+)</name>
        <dbReference type="ChEBI" id="CHEBI:29105"/>
    </cofactor>
    <text evidence="7">Binds 3 Zn(2+) ions.</text>
</comment>
<dbReference type="AlphaFoldDB" id="A0A1F6M905"/>
<evidence type="ECO:0000313" key="10">
    <source>
        <dbReference type="Proteomes" id="UP000176532"/>
    </source>
</evidence>
<evidence type="ECO:0000256" key="3">
    <source>
        <dbReference type="ARBA" id="ARBA00022763"/>
    </source>
</evidence>
<sequence>MLIGAHVSAAGGVQNAPANAHEFGCECFQFFSRSPQGGVAPKLTPEIVAAFLDNCKKYNQREWVIHAPYYINFASDKEFLRKRSAAIIREELERGSLLKAAYLMFHPGSAAVVGRAEGIKLTIEGCRRLLDGYDGHTELLLEISAGAGAIIGDTFEEVAEILRGVGEKMNVCFDTQHAFGSGYDLRDADAVHDTFSKFDKLIGLKRLKMSHCNDSKIELGGHKDRHEHIGDGKIGKKGFAEIVAHPKLKHVNLYCETEYDKVVGDIKIMKKLRDAAAI</sequence>